<feature type="coiled-coil region" evidence="4">
    <location>
        <begin position="6"/>
        <end position="107"/>
    </location>
</feature>
<feature type="non-terminal residue" evidence="5">
    <location>
        <position position="417"/>
    </location>
</feature>
<dbReference type="PANTHER" id="PTHR18875:SF8">
    <property type="entry name" value="COILED-COIL DOMAIN-CONTAINING PROTEIN 18"/>
    <property type="match status" value="1"/>
</dbReference>
<feature type="non-terminal residue" evidence="5">
    <location>
        <position position="1"/>
    </location>
</feature>
<evidence type="ECO:0000313" key="6">
    <source>
        <dbReference type="Proteomes" id="UP000583915"/>
    </source>
</evidence>
<sequence length="417" mass="48306">RAQQQRNEALLNVEELTRAFTKYKEEITEKLEKAKAEEVVLGEHLINCEKEKEKLNEKCISYRKDLDIQEEQLRQLQEENHNIKEEIKALEAKNAEMTSMLSQSDQKIIKLESELSEKEIILKEKNALISENEELRALTAQQHYHLKLCHQEIDDSREELNILETIISQLSLSTSEEFKLHRFKHQLLSSSTKGATSEFCGESSKPLIGDLSIKLAVKEAEIQKPGANLTMCTGPEHLPNGNEGQESSRLCDLETEPVKLIRSPGERRKCQQLELISKQFEKVKQKFQKEIEELRTKLMKADDENSALRTRMAQRTSQFKIIQEDLLKKASKTSSLEREIRKKSSQLSALEKQLEEKAVAYSTAAERNIELEQELMGRNRCIHELETAIKEEHEKTSAFENEKLLHLEQQKEMEKQI</sequence>
<proteinExistence type="predicted"/>
<keyword evidence="3 4" id="KW-0175">Coiled coil</keyword>
<dbReference type="Proteomes" id="UP000583915">
    <property type="component" value="Unassembled WGS sequence"/>
</dbReference>
<organism evidence="5 6">
    <name type="scientific">Sitta europaea</name>
    <name type="common">Eurasian nuthatch</name>
    <dbReference type="NCBI Taxonomy" id="50251"/>
    <lineage>
        <taxon>Eukaryota</taxon>
        <taxon>Metazoa</taxon>
        <taxon>Chordata</taxon>
        <taxon>Craniata</taxon>
        <taxon>Vertebrata</taxon>
        <taxon>Euteleostomi</taxon>
        <taxon>Archelosauria</taxon>
        <taxon>Archosauria</taxon>
        <taxon>Dinosauria</taxon>
        <taxon>Saurischia</taxon>
        <taxon>Theropoda</taxon>
        <taxon>Coelurosauria</taxon>
        <taxon>Aves</taxon>
        <taxon>Neognathae</taxon>
        <taxon>Neoaves</taxon>
        <taxon>Telluraves</taxon>
        <taxon>Australaves</taxon>
        <taxon>Passeriformes</taxon>
        <taxon>Sittidae</taxon>
        <taxon>Sitta</taxon>
    </lineage>
</organism>
<dbReference type="PANTHER" id="PTHR18875">
    <property type="entry name" value="SARCOMA ANTIGEN NY-SAR-24/CYTOSKELETAL PROTEIN SOJO"/>
    <property type="match status" value="1"/>
</dbReference>
<evidence type="ECO:0000256" key="4">
    <source>
        <dbReference type="SAM" id="Coils"/>
    </source>
</evidence>
<gene>
    <name evidence="5" type="primary">Ccdc18</name>
    <name evidence="5" type="ORF">SITEUR_R09013</name>
</gene>
<evidence type="ECO:0000256" key="2">
    <source>
        <dbReference type="ARBA" id="ARBA00022490"/>
    </source>
</evidence>
<keyword evidence="6" id="KW-1185">Reference proteome</keyword>
<dbReference type="GO" id="GO:0005737">
    <property type="term" value="C:cytoplasm"/>
    <property type="evidence" value="ECO:0007669"/>
    <property type="project" value="UniProtKB-SubCell"/>
</dbReference>
<dbReference type="EMBL" id="VXBS01009984">
    <property type="protein sequence ID" value="NXO87143.1"/>
    <property type="molecule type" value="Genomic_DNA"/>
</dbReference>
<comment type="caution">
    <text evidence="5">The sequence shown here is derived from an EMBL/GenBank/DDBJ whole genome shotgun (WGS) entry which is preliminary data.</text>
</comment>
<protein>
    <submittedName>
        <fullName evidence="5">CCD18 protein</fullName>
    </submittedName>
</protein>
<feature type="coiled-coil region" evidence="4">
    <location>
        <begin position="277"/>
        <end position="410"/>
    </location>
</feature>
<keyword evidence="2" id="KW-0963">Cytoplasm</keyword>
<accession>A0A7L1VQS5</accession>
<reference evidence="5 6" key="1">
    <citation type="submission" date="2019-09" db="EMBL/GenBank/DDBJ databases">
        <title>Bird 10,000 Genomes (B10K) Project - Family phase.</title>
        <authorList>
            <person name="Zhang G."/>
        </authorList>
    </citation>
    <scope>NUCLEOTIDE SEQUENCE [LARGE SCALE GENOMIC DNA]</scope>
    <source>
        <strain evidence="5">B10K-DU-002-25</strain>
        <tissue evidence="5">Muscle</tissue>
    </source>
</reference>
<dbReference type="AlphaFoldDB" id="A0A7L1VQS5"/>
<name>A0A7L1VQS5_SITEU</name>
<evidence type="ECO:0000313" key="5">
    <source>
        <dbReference type="EMBL" id="NXO87143.1"/>
    </source>
</evidence>
<evidence type="ECO:0000256" key="3">
    <source>
        <dbReference type="ARBA" id="ARBA00023054"/>
    </source>
</evidence>
<evidence type="ECO:0000256" key="1">
    <source>
        <dbReference type="ARBA" id="ARBA00004496"/>
    </source>
</evidence>
<comment type="subcellular location">
    <subcellularLocation>
        <location evidence="1">Cytoplasm</location>
    </subcellularLocation>
</comment>